<evidence type="ECO:0000256" key="9">
    <source>
        <dbReference type="ARBA" id="ARBA00022723"/>
    </source>
</evidence>
<dbReference type="InterPro" id="IPR036397">
    <property type="entry name" value="RNaseH_sf"/>
</dbReference>
<dbReference type="GO" id="GO:0000289">
    <property type="term" value="P:nuclear-transcribed mRNA poly(A) tail shortening"/>
    <property type="evidence" value="ECO:0007669"/>
    <property type="project" value="TreeGrafter"/>
</dbReference>
<dbReference type="SUPFAM" id="SSF54928">
    <property type="entry name" value="RNA-binding domain, RBD"/>
    <property type="match status" value="1"/>
</dbReference>
<feature type="region of interest" description="Disordered" evidence="15">
    <location>
        <begin position="521"/>
        <end position="613"/>
    </location>
</feature>
<dbReference type="PANTHER" id="PTHR15092">
    <property type="entry name" value="POLY A -SPECIFIC RIBONUCLEASE/TARGET OF EGR1, MEMBER 1"/>
    <property type="match status" value="1"/>
</dbReference>
<feature type="region of interest" description="Disordered" evidence="15">
    <location>
        <begin position="130"/>
        <end position="157"/>
    </location>
</feature>
<dbReference type="GO" id="GO:0046872">
    <property type="term" value="F:metal ion binding"/>
    <property type="evidence" value="ECO:0007669"/>
    <property type="project" value="UniProtKB-KW"/>
</dbReference>
<dbReference type="GO" id="GO:1990432">
    <property type="term" value="P:siRNA 3'-end processing"/>
    <property type="evidence" value="ECO:0007669"/>
    <property type="project" value="TreeGrafter"/>
</dbReference>
<feature type="compositionally biased region" description="Basic residues" evidence="15">
    <location>
        <begin position="585"/>
        <end position="595"/>
    </location>
</feature>
<keyword evidence="7" id="KW-0963">Cytoplasm</keyword>
<dbReference type="InterPro" id="IPR051181">
    <property type="entry name" value="CAF1_poly(A)_ribonucleases"/>
</dbReference>
<dbReference type="GO" id="GO:1990431">
    <property type="term" value="P:priRNA 3'-end processing"/>
    <property type="evidence" value="ECO:0007669"/>
    <property type="project" value="TreeGrafter"/>
</dbReference>
<evidence type="ECO:0000256" key="12">
    <source>
        <dbReference type="ARBA" id="ARBA00022884"/>
    </source>
</evidence>
<dbReference type="InterPro" id="IPR001374">
    <property type="entry name" value="R3H_dom"/>
</dbReference>
<dbReference type="InterPro" id="IPR014789">
    <property type="entry name" value="PolyA-riboNase_RNA-binding"/>
</dbReference>
<organism evidence="17 18">
    <name type="scientific">Mugilogobius chulae</name>
    <name type="common">yellowstripe goby</name>
    <dbReference type="NCBI Taxonomy" id="88201"/>
    <lineage>
        <taxon>Eukaryota</taxon>
        <taxon>Metazoa</taxon>
        <taxon>Chordata</taxon>
        <taxon>Craniata</taxon>
        <taxon>Vertebrata</taxon>
        <taxon>Euteleostomi</taxon>
        <taxon>Actinopterygii</taxon>
        <taxon>Neopterygii</taxon>
        <taxon>Teleostei</taxon>
        <taxon>Neoteleostei</taxon>
        <taxon>Acanthomorphata</taxon>
        <taxon>Gobiaria</taxon>
        <taxon>Gobiiformes</taxon>
        <taxon>Gobioidei</taxon>
        <taxon>Gobiidae</taxon>
        <taxon>Gobionellinae</taxon>
        <taxon>Mugilogobius</taxon>
    </lineage>
</organism>
<evidence type="ECO:0000256" key="8">
    <source>
        <dbReference type="ARBA" id="ARBA00022722"/>
    </source>
</evidence>
<dbReference type="InterPro" id="IPR006941">
    <property type="entry name" value="RNase_CAF1"/>
</dbReference>
<keyword evidence="12" id="KW-0694">RNA-binding</keyword>
<dbReference type="InterPro" id="IPR012677">
    <property type="entry name" value="Nucleotide-bd_a/b_plait_sf"/>
</dbReference>
<dbReference type="Gene3D" id="3.30.420.10">
    <property type="entry name" value="Ribonuclease H-like superfamily/Ribonuclease H"/>
    <property type="match status" value="2"/>
</dbReference>
<evidence type="ECO:0000256" key="3">
    <source>
        <dbReference type="ARBA" id="ARBA00004496"/>
    </source>
</evidence>
<dbReference type="InterPro" id="IPR012337">
    <property type="entry name" value="RNaseH-like_sf"/>
</dbReference>
<evidence type="ECO:0000256" key="10">
    <source>
        <dbReference type="ARBA" id="ARBA00022801"/>
    </source>
</evidence>
<proteinExistence type="inferred from homology"/>
<dbReference type="Pfam" id="PF04857">
    <property type="entry name" value="CAF1"/>
    <property type="match status" value="1"/>
</dbReference>
<dbReference type="AlphaFoldDB" id="A0AAW0PLR8"/>
<dbReference type="Proteomes" id="UP001460270">
    <property type="component" value="Unassembled WGS sequence"/>
</dbReference>
<evidence type="ECO:0000256" key="11">
    <source>
        <dbReference type="ARBA" id="ARBA00022839"/>
    </source>
</evidence>
<dbReference type="InterPro" id="IPR036867">
    <property type="entry name" value="R3H_dom_sf"/>
</dbReference>
<keyword evidence="9" id="KW-0479">Metal-binding</keyword>
<keyword evidence="18" id="KW-1185">Reference proteome</keyword>
<dbReference type="EMBL" id="JBBPFD010000004">
    <property type="protein sequence ID" value="KAK7929639.1"/>
    <property type="molecule type" value="Genomic_DNA"/>
</dbReference>
<dbReference type="GO" id="GO:0005634">
    <property type="term" value="C:nucleus"/>
    <property type="evidence" value="ECO:0007669"/>
    <property type="project" value="UniProtKB-SubCell"/>
</dbReference>
<feature type="domain" description="R3H" evidence="16">
    <location>
        <begin position="161"/>
        <end position="227"/>
    </location>
</feature>
<dbReference type="GO" id="GO:0003723">
    <property type="term" value="F:RNA binding"/>
    <property type="evidence" value="ECO:0007669"/>
    <property type="project" value="UniProtKB-KW"/>
</dbReference>
<sequence length="613" mass="69311">MELTRGNFKQSLDTVYGAIEEADFLAIDGEFSGISDGPNVSALTNGLDTPEERYAKLKKHSMDFLLFQFGLCTFKYDQAQSKSSPDIKFICQSSSIDFLASQGFDFNKVFCHGIPYLNQDEEVQLREQTEERRNQHANGVGTPSFISPSSKSPAHVPDEHKDFISRVVQKVEALLSDSNKTLDLEPCTGFQRKLIYQTLNWKFPKGLHIETVESEKKERFIQVSKVDDEERRRREQQKLEKEQEELNDAVGFSRVIHAISKSGKLVVGHNMLLDVMHTIHQFYCPLPEALQDFKEVTMCVFPRLLDTKLMSSTQPFKELITNTSLAELEKQLKESPFKCPQVETAEGFPSYNTAQEQLHEAGYDAYITGLCFISMANYLVQPKRDHVLYVTFPKEWKTSDLYQLFSAFGNIQVSWIDDTSASSMNTSRYAESYRIQTYADYVQARQQDKDKQKQNQSKSWGEDSWAKSHSSVSSAFSYTRSLRKRSMSPVQSEHTGAQSTGEGWSHFSYADVAGGKKLKTDGEANAEAVESKTSEGWLKTGDLSESSASSPDPEQDQDQEQEQSSPEAVDTEGTGGWQQAPGAQRKGHKLKKKKKKNEEAASSSRLFEVPEVW</sequence>
<evidence type="ECO:0000256" key="7">
    <source>
        <dbReference type="ARBA" id="ARBA00022490"/>
    </source>
</evidence>
<dbReference type="PANTHER" id="PTHR15092:SF44">
    <property type="entry name" value="POLY(A)-SPECIFIC RIBONUCLEASE PARN"/>
    <property type="match status" value="1"/>
</dbReference>
<dbReference type="CDD" id="cd12428">
    <property type="entry name" value="RRM_PARN"/>
    <property type="match status" value="1"/>
</dbReference>
<evidence type="ECO:0000256" key="14">
    <source>
        <dbReference type="ARBA" id="ARBA00031923"/>
    </source>
</evidence>
<evidence type="ECO:0000313" key="17">
    <source>
        <dbReference type="EMBL" id="KAK7929639.1"/>
    </source>
</evidence>
<name>A0AAW0PLR8_9GOBI</name>
<evidence type="ECO:0000256" key="5">
    <source>
        <dbReference type="ARBA" id="ARBA00012161"/>
    </source>
</evidence>
<dbReference type="GO" id="GO:0004535">
    <property type="term" value="F:poly(A)-specific ribonuclease activity"/>
    <property type="evidence" value="ECO:0007669"/>
    <property type="project" value="UniProtKB-EC"/>
</dbReference>
<feature type="region of interest" description="Disordered" evidence="15">
    <location>
        <begin position="484"/>
        <end position="505"/>
    </location>
</feature>
<accession>A0AAW0PLR8</accession>
<dbReference type="SUPFAM" id="SSF82708">
    <property type="entry name" value="R3H domain"/>
    <property type="match status" value="1"/>
</dbReference>
<dbReference type="Pfam" id="PF08675">
    <property type="entry name" value="RNA_bind"/>
    <property type="match status" value="1"/>
</dbReference>
<dbReference type="Gene3D" id="3.30.1370.50">
    <property type="entry name" value="R3H-like domain"/>
    <property type="match status" value="1"/>
</dbReference>
<feature type="region of interest" description="Disordered" evidence="15">
    <location>
        <begin position="444"/>
        <end position="464"/>
    </location>
</feature>
<feature type="compositionally biased region" description="Polar residues" evidence="15">
    <location>
        <begin position="488"/>
        <end position="502"/>
    </location>
</feature>
<dbReference type="CDD" id="cd02637">
    <property type="entry name" value="R3H_PARN"/>
    <property type="match status" value="1"/>
</dbReference>
<dbReference type="Gene3D" id="3.30.70.330">
    <property type="match status" value="1"/>
</dbReference>
<dbReference type="PROSITE" id="PS51061">
    <property type="entry name" value="R3H"/>
    <property type="match status" value="1"/>
</dbReference>
<evidence type="ECO:0000256" key="6">
    <source>
        <dbReference type="ARBA" id="ARBA00015918"/>
    </source>
</evidence>
<dbReference type="SUPFAM" id="SSF53098">
    <property type="entry name" value="Ribonuclease H-like"/>
    <property type="match status" value="1"/>
</dbReference>
<evidence type="ECO:0000259" key="16">
    <source>
        <dbReference type="PROSITE" id="PS51061"/>
    </source>
</evidence>
<protein>
    <recommendedName>
        <fullName evidence="6">Poly(A)-specific ribonuclease PARN</fullName>
        <ecNumber evidence="5">3.1.13.4</ecNumber>
    </recommendedName>
    <alternativeName>
        <fullName evidence="14">Polyadenylate-specific ribonuclease</fullName>
    </alternativeName>
</protein>
<comment type="catalytic activity">
    <reaction evidence="1">
        <text>Exonucleolytic cleavage of poly(A) to 5'-AMP.</text>
        <dbReference type="EC" id="3.1.13.4"/>
    </reaction>
</comment>
<comment type="similarity">
    <text evidence="4">Belongs to the CAF1 family.</text>
</comment>
<evidence type="ECO:0000313" key="18">
    <source>
        <dbReference type="Proteomes" id="UP001460270"/>
    </source>
</evidence>
<evidence type="ECO:0000256" key="1">
    <source>
        <dbReference type="ARBA" id="ARBA00001663"/>
    </source>
</evidence>
<evidence type="ECO:0000256" key="2">
    <source>
        <dbReference type="ARBA" id="ARBA00004123"/>
    </source>
</evidence>
<dbReference type="InterPro" id="IPR034042">
    <property type="entry name" value="PARN_R3H"/>
</dbReference>
<evidence type="ECO:0000256" key="4">
    <source>
        <dbReference type="ARBA" id="ARBA00008372"/>
    </source>
</evidence>
<comment type="subcellular location">
    <subcellularLocation>
        <location evidence="3">Cytoplasm</location>
    </subcellularLocation>
    <subcellularLocation>
        <location evidence="2">Nucleus</location>
    </subcellularLocation>
</comment>
<dbReference type="FunFam" id="3.30.420.10:FF:000120">
    <property type="entry name" value="Poly(A)-specific ribonuclease PARN"/>
    <property type="match status" value="1"/>
</dbReference>
<gene>
    <name evidence="17" type="ORF">WMY93_006034</name>
</gene>
<dbReference type="FunFam" id="3.30.420.10:FF:000035">
    <property type="entry name" value="Poly(A)-specific ribonuclease PARN"/>
    <property type="match status" value="1"/>
</dbReference>
<reference evidence="18" key="1">
    <citation type="submission" date="2024-04" db="EMBL/GenBank/DDBJ databases">
        <title>Salinicola lusitanus LLJ914,a marine bacterium isolated from the Okinawa Trough.</title>
        <authorList>
            <person name="Li J."/>
        </authorList>
    </citation>
    <scope>NUCLEOTIDE SEQUENCE [LARGE SCALE GENOMIC DNA]</scope>
</reference>
<evidence type="ECO:0000256" key="13">
    <source>
        <dbReference type="ARBA" id="ARBA00023242"/>
    </source>
</evidence>
<keyword evidence="13" id="KW-0539">Nucleus</keyword>
<keyword evidence="8" id="KW-0540">Nuclease</keyword>
<comment type="caution">
    <text evidence="17">The sequence shown here is derived from an EMBL/GenBank/DDBJ whole genome shotgun (WGS) entry which is preliminary data.</text>
</comment>
<dbReference type="GO" id="GO:0005737">
    <property type="term" value="C:cytoplasm"/>
    <property type="evidence" value="ECO:0007669"/>
    <property type="project" value="UniProtKB-SubCell"/>
</dbReference>
<dbReference type="InterPro" id="IPR035979">
    <property type="entry name" value="RBD_domain_sf"/>
</dbReference>
<evidence type="ECO:0000256" key="15">
    <source>
        <dbReference type="SAM" id="MobiDB-lite"/>
    </source>
</evidence>
<dbReference type="EC" id="3.1.13.4" evidence="5"/>
<keyword evidence="10" id="KW-0378">Hydrolase</keyword>
<keyword evidence="11" id="KW-0269">Exonuclease</keyword>